<evidence type="ECO:0000313" key="3">
    <source>
        <dbReference type="EMBL" id="CAD2168472.1"/>
    </source>
</evidence>
<evidence type="ECO:0000256" key="2">
    <source>
        <dbReference type="SAM" id="SignalP"/>
    </source>
</evidence>
<protein>
    <submittedName>
        <fullName evidence="3">Uncharacterized protein</fullName>
    </submittedName>
</protein>
<dbReference type="OrthoDB" id="5907756at2759"/>
<sequence>MFSNIFLLIILLPSIIYCVYIQSEIPDSNFKGKGQLKELHDRVSAFISDKFNVNIKKFPNLSLNVEEKEKNKINNKEIKIKEIEGKTKEDEDEGLKNRKRKTNLINSLTMPEKAIMNKKEWEQMLKEDPILADCLFKMDIEKQINNIYYQIRWLLESRRFISTASSDDYIKLKDVTKDLNELQLDNKHLIYLKKVYKRLEKNFKKLQKSVEKEEELKENERINNDYVSSGSDQEIKELNEKKRKGKMKEEDYNTMKIEQSKANEIIDARAFGNIYFNESQIKYIDIHTLV</sequence>
<proteinExistence type="predicted"/>
<accession>A0A6V7V0N5</accession>
<dbReference type="Proteomes" id="UP000580250">
    <property type="component" value="Unassembled WGS sequence"/>
</dbReference>
<gene>
    <name evidence="3" type="ORF">MENT_LOCUS19842</name>
</gene>
<evidence type="ECO:0000256" key="1">
    <source>
        <dbReference type="SAM" id="Coils"/>
    </source>
</evidence>
<feature type="signal peptide" evidence="2">
    <location>
        <begin position="1"/>
        <end position="18"/>
    </location>
</feature>
<comment type="caution">
    <text evidence="3">The sequence shown here is derived from an EMBL/GenBank/DDBJ whole genome shotgun (WGS) entry which is preliminary data.</text>
</comment>
<keyword evidence="1" id="KW-0175">Coiled coil</keyword>
<feature type="chain" id="PRO_5027871452" evidence="2">
    <location>
        <begin position="19"/>
        <end position="290"/>
    </location>
</feature>
<organism evidence="3 4">
    <name type="scientific">Meloidogyne enterolobii</name>
    <name type="common">Root-knot nematode worm</name>
    <name type="synonym">Meloidogyne mayaguensis</name>
    <dbReference type="NCBI Taxonomy" id="390850"/>
    <lineage>
        <taxon>Eukaryota</taxon>
        <taxon>Metazoa</taxon>
        <taxon>Ecdysozoa</taxon>
        <taxon>Nematoda</taxon>
        <taxon>Chromadorea</taxon>
        <taxon>Rhabditida</taxon>
        <taxon>Tylenchina</taxon>
        <taxon>Tylenchomorpha</taxon>
        <taxon>Tylenchoidea</taxon>
        <taxon>Meloidogynidae</taxon>
        <taxon>Meloidogyninae</taxon>
        <taxon>Meloidogyne</taxon>
    </lineage>
</organism>
<reference evidence="3 4" key="1">
    <citation type="submission" date="2020-08" db="EMBL/GenBank/DDBJ databases">
        <authorList>
            <person name="Koutsovoulos G."/>
            <person name="Danchin GJ E."/>
        </authorList>
    </citation>
    <scope>NUCLEOTIDE SEQUENCE [LARGE SCALE GENOMIC DNA]</scope>
</reference>
<evidence type="ECO:0000313" key="4">
    <source>
        <dbReference type="Proteomes" id="UP000580250"/>
    </source>
</evidence>
<feature type="coiled-coil region" evidence="1">
    <location>
        <begin position="66"/>
        <end position="93"/>
    </location>
</feature>
<keyword evidence="2" id="KW-0732">Signal</keyword>
<dbReference type="EMBL" id="CAJEWN010000141">
    <property type="protein sequence ID" value="CAD2168472.1"/>
    <property type="molecule type" value="Genomic_DNA"/>
</dbReference>
<dbReference type="AlphaFoldDB" id="A0A6V7V0N5"/>
<name>A0A6V7V0N5_MELEN</name>
<feature type="coiled-coil region" evidence="1">
    <location>
        <begin position="196"/>
        <end position="223"/>
    </location>
</feature>